<keyword evidence="1" id="KW-0732">Signal</keyword>
<accession>A0A9X1FNH3</accession>
<dbReference type="Proteomes" id="UP001138686">
    <property type="component" value="Unassembled WGS sequence"/>
</dbReference>
<dbReference type="EMBL" id="JAHWDP010000001">
    <property type="protein sequence ID" value="MBW2936882.1"/>
    <property type="molecule type" value="Genomic_DNA"/>
</dbReference>
<gene>
    <name evidence="2" type="ORF">KXJ69_02120</name>
</gene>
<sequence length="103" mass="11478">MKPLITYIKKIAILSIILTSYGSMAQEEVDLKINSESKVSNTTTLITLQTDSVTNRKPSVQKTVVLSMALKELNFKLDNVIIKNQMLGARNSTLISSIDIDRH</sequence>
<evidence type="ECO:0000313" key="2">
    <source>
        <dbReference type="EMBL" id="MBW2936882.1"/>
    </source>
</evidence>
<name>A0A9X1FNH3_9FLAO</name>
<feature type="chain" id="PRO_5040735964" description="TonB-dependent receptor" evidence="1">
    <location>
        <begin position="26"/>
        <end position="103"/>
    </location>
</feature>
<comment type="caution">
    <text evidence="2">The sequence shown here is derived from an EMBL/GenBank/DDBJ whole genome shotgun (WGS) entry which is preliminary data.</text>
</comment>
<dbReference type="AlphaFoldDB" id="A0A9X1FNH3"/>
<keyword evidence="3" id="KW-1185">Reference proteome</keyword>
<feature type="signal peptide" evidence="1">
    <location>
        <begin position="1"/>
        <end position="25"/>
    </location>
</feature>
<organism evidence="2 3">
    <name type="scientific">Halomarinibacterium sedimenti</name>
    <dbReference type="NCBI Taxonomy" id="2857106"/>
    <lineage>
        <taxon>Bacteria</taxon>
        <taxon>Pseudomonadati</taxon>
        <taxon>Bacteroidota</taxon>
        <taxon>Flavobacteriia</taxon>
        <taxon>Flavobacteriales</taxon>
        <taxon>Flavobacteriaceae</taxon>
        <taxon>Halomarinibacterium</taxon>
    </lineage>
</organism>
<evidence type="ECO:0008006" key="4">
    <source>
        <dbReference type="Google" id="ProtNLM"/>
    </source>
</evidence>
<reference evidence="2" key="1">
    <citation type="submission" date="2021-07" db="EMBL/GenBank/DDBJ databases">
        <title>Aureisphaera sp. CAU 1614 isolated from sea sediment.</title>
        <authorList>
            <person name="Kim W."/>
        </authorList>
    </citation>
    <scope>NUCLEOTIDE SEQUENCE</scope>
    <source>
        <strain evidence="2">CAU 1614</strain>
    </source>
</reference>
<dbReference type="RefSeq" id="WP_219050792.1">
    <property type="nucleotide sequence ID" value="NZ_JAHWDP010000001.1"/>
</dbReference>
<protein>
    <recommendedName>
        <fullName evidence="4">TonB-dependent receptor</fullName>
    </recommendedName>
</protein>
<evidence type="ECO:0000256" key="1">
    <source>
        <dbReference type="SAM" id="SignalP"/>
    </source>
</evidence>
<proteinExistence type="predicted"/>
<evidence type="ECO:0000313" key="3">
    <source>
        <dbReference type="Proteomes" id="UP001138686"/>
    </source>
</evidence>